<dbReference type="CDD" id="cd17546">
    <property type="entry name" value="REC_hyHK_CKI1_RcsC-like"/>
    <property type="match status" value="1"/>
</dbReference>
<evidence type="ECO:0000256" key="6">
    <source>
        <dbReference type="ARBA" id="ARBA00022553"/>
    </source>
</evidence>
<evidence type="ECO:0000256" key="3">
    <source>
        <dbReference type="ARBA" id="ARBA00012438"/>
    </source>
</evidence>
<dbReference type="PROSITE" id="PS50109">
    <property type="entry name" value="HIS_KIN"/>
    <property type="match status" value="1"/>
</dbReference>
<dbReference type="Pfam" id="PF07495">
    <property type="entry name" value="Y_Y_Y"/>
    <property type="match status" value="1"/>
</dbReference>
<evidence type="ECO:0000256" key="15">
    <source>
        <dbReference type="SAM" id="Coils"/>
    </source>
</evidence>
<dbReference type="CDD" id="cd00082">
    <property type="entry name" value="HisKA"/>
    <property type="match status" value="1"/>
</dbReference>
<evidence type="ECO:0000259" key="16">
    <source>
        <dbReference type="PROSITE" id="PS50109"/>
    </source>
</evidence>
<keyword evidence="8" id="KW-0812">Transmembrane</keyword>
<dbReference type="PRINTS" id="PR00344">
    <property type="entry name" value="BCTRLSENSOR"/>
</dbReference>
<dbReference type="Pfam" id="PF02518">
    <property type="entry name" value="HATPase_c"/>
    <property type="match status" value="1"/>
</dbReference>
<keyword evidence="7" id="KW-0808">Transferase</keyword>
<dbReference type="InterPro" id="IPR011123">
    <property type="entry name" value="Y_Y_Y"/>
</dbReference>
<dbReference type="SMART" id="SM00387">
    <property type="entry name" value="HATPase_c"/>
    <property type="match status" value="1"/>
</dbReference>
<accession>A0ABU1API9</accession>
<dbReference type="InterPro" id="IPR036097">
    <property type="entry name" value="HisK_dim/P_sf"/>
</dbReference>
<comment type="subcellular location">
    <subcellularLocation>
        <location evidence="2">Cell inner membrane</location>
        <topology evidence="2">Multi-pass membrane protein</topology>
    </subcellularLocation>
</comment>
<dbReference type="Gene3D" id="3.40.50.2300">
    <property type="match status" value="1"/>
</dbReference>
<dbReference type="SMART" id="SM00448">
    <property type="entry name" value="REC"/>
    <property type="match status" value="1"/>
</dbReference>
<dbReference type="GO" id="GO:0005524">
    <property type="term" value="F:ATP binding"/>
    <property type="evidence" value="ECO:0007669"/>
    <property type="project" value="UniProtKB-KW"/>
</dbReference>
<keyword evidence="11" id="KW-1133">Transmembrane helix</keyword>
<proteinExistence type="predicted"/>
<dbReference type="EC" id="2.7.13.3" evidence="3"/>
<sequence length="1278" mass="143674">MTTVSNSEFYKRIIILTLIAIHCLQVLKAQTTSLFIEEFTNDDHGGGSISSDILQVPSGTIFLINEAGLLKYDGEKWSGMPATGYASLITSATIDAKDRIWIAGIGSIGYYDSEDNNTYQFIDLTESLRSLPENRNLGTFWKIKHFRDCIFLITSNYVLQWENEKWKTWAFLDERRILPSWHDNELYIHDRGKGLYRFSENDFELIVSDTPEIASGIINIIDHTERGLLCVTVSNGLFWLKDQHLTRSQYDIHQTTITHAIRLKNGDLAIGTAAQGLKILDQTGAVTNQVAVNPKPIYKTFESRDGSIWVVGVDKVYQVKNRFLTFVNEGTQDILSARNQIYYTTGHELKSIPRKIQNQWPALRVLDEAASLWDIERVNEDIVYGTTSALRSLNSQSSKSSTPSARAITSIFPSKLTPDSIYTADVPKVSVWKKINESWKMLDTLQNFNSGAASLIELSDSRLMISDSKGSVYIANSPNLYSSNSEWKVLYSLGAEHGLPDGFIWAHCLSIQDTVIVISDQGLYCYDNDTQMFHYVPALGNNLGSDAYGLESCPLADGSGWALRLETYNSQGKKKNRVGRLILDAKGKLRWESWNLPSLNQAGKVEALLHQETDGTEVLWVGGSQSLLRYDLSALPRIELLPTVITTIRERSKSKTYFGGAGSVNESYEWEYPQQSLRIEYASPPSTIAVDGYQTRLIGFNEKWSEISQETFSDFTNLYEGDYRFEVRAIDEFGRNGTISSFGFLIHPPWYRTTYAYAAGCVTLAFSVWYLIRLRNQHLTQRNEELEELINERTCKIESQKLELEQSYRTKQNFLASMSHEIRNPLNGILGIVRLMHENESQLGNKSKEVTHLYTSTSHLHQLLGQTLDYSSLESGKLRARIETIEVYKLVDDVVDMHRSMADSKGLSLLSETPDRPCYCKGDPVLLRQILANLVSNALKYTDKGSVSLKLSHQKDEDTVLATFEVTDTGPGIPEDKRSYIFEEFTRLSLPGESSIPGTGLGLAIASEMAKLMGGTLSLDPSYTTGARFLLKISLELDLYAAVTSTRINTNPNLLDGQSALVADDLDFNRYLHSEILKRMGAKAHTVSNGQEALLHLSECQCELALLDVNMPGLTGLDLVRQYLADQPKNPPKLIALSAYNTPEMEQKCLDAGFDHFMEKPLEPSKLICLLGHHRIFESNVPSSMLDYIANGDSTVMAELETNYNQSVKEGLQELQQAWNCKDIPRLRDIIHKLIGLTSIRKDVELTDKLYRLSNAVKQTAPEADIKAAIHEVLDQIH</sequence>
<dbReference type="InterPro" id="IPR036890">
    <property type="entry name" value="HATPase_C_sf"/>
</dbReference>
<dbReference type="InterPro" id="IPR013783">
    <property type="entry name" value="Ig-like_fold"/>
</dbReference>
<dbReference type="InterPro" id="IPR004358">
    <property type="entry name" value="Sig_transdc_His_kin-like_C"/>
</dbReference>
<feature type="modified residue" description="4-aspartylphosphate" evidence="14">
    <location>
        <position position="1108"/>
    </location>
</feature>
<keyword evidence="10 19" id="KW-0067">ATP-binding</keyword>
<dbReference type="InterPro" id="IPR003661">
    <property type="entry name" value="HisK_dim/P_dom"/>
</dbReference>
<dbReference type="Gene3D" id="1.10.287.130">
    <property type="match status" value="1"/>
</dbReference>
<feature type="domain" description="Response regulatory" evidence="17">
    <location>
        <begin position="1059"/>
        <end position="1175"/>
    </location>
</feature>
<keyword evidence="4" id="KW-1003">Cell membrane</keyword>
<dbReference type="RefSeq" id="WP_308948074.1">
    <property type="nucleotide sequence ID" value="NZ_JARXHW010000002.1"/>
</dbReference>
<evidence type="ECO:0000256" key="7">
    <source>
        <dbReference type="ARBA" id="ARBA00022679"/>
    </source>
</evidence>
<evidence type="ECO:0000256" key="2">
    <source>
        <dbReference type="ARBA" id="ARBA00004429"/>
    </source>
</evidence>
<evidence type="ECO:0000256" key="14">
    <source>
        <dbReference type="PROSITE-ProRule" id="PRU00169"/>
    </source>
</evidence>
<dbReference type="InterPro" id="IPR005467">
    <property type="entry name" value="His_kinase_dom"/>
</dbReference>
<protein>
    <recommendedName>
        <fullName evidence="3">histidine kinase</fullName>
        <ecNumber evidence="3">2.7.13.3</ecNumber>
    </recommendedName>
</protein>
<feature type="coiled-coil region" evidence="15">
    <location>
        <begin position="776"/>
        <end position="803"/>
    </location>
</feature>
<dbReference type="PANTHER" id="PTHR43047">
    <property type="entry name" value="TWO-COMPONENT HISTIDINE PROTEIN KINASE"/>
    <property type="match status" value="1"/>
</dbReference>
<evidence type="ECO:0000256" key="9">
    <source>
        <dbReference type="ARBA" id="ARBA00022777"/>
    </source>
</evidence>
<dbReference type="Gene3D" id="2.130.10.10">
    <property type="entry name" value="YVTN repeat-like/Quinoprotein amine dehydrogenase"/>
    <property type="match status" value="1"/>
</dbReference>
<evidence type="ECO:0000256" key="8">
    <source>
        <dbReference type="ARBA" id="ARBA00022692"/>
    </source>
</evidence>
<evidence type="ECO:0000256" key="12">
    <source>
        <dbReference type="ARBA" id="ARBA00023136"/>
    </source>
</evidence>
<dbReference type="EMBL" id="JARXHW010000002">
    <property type="protein sequence ID" value="MDQ8206084.1"/>
    <property type="molecule type" value="Genomic_DNA"/>
</dbReference>
<evidence type="ECO:0000256" key="11">
    <source>
        <dbReference type="ARBA" id="ARBA00022989"/>
    </source>
</evidence>
<evidence type="ECO:0000313" key="20">
    <source>
        <dbReference type="Proteomes" id="UP001225316"/>
    </source>
</evidence>
<organism evidence="19 20">
    <name type="scientific">Thalassobacterium maritimum</name>
    <dbReference type="NCBI Taxonomy" id="3041265"/>
    <lineage>
        <taxon>Bacteria</taxon>
        <taxon>Pseudomonadati</taxon>
        <taxon>Verrucomicrobiota</taxon>
        <taxon>Opitutia</taxon>
        <taxon>Puniceicoccales</taxon>
        <taxon>Coraliomargaritaceae</taxon>
        <taxon>Thalassobacterium</taxon>
    </lineage>
</organism>
<dbReference type="Pfam" id="PF00512">
    <property type="entry name" value="HisKA"/>
    <property type="match status" value="1"/>
</dbReference>
<keyword evidence="5" id="KW-0997">Cell inner membrane</keyword>
<dbReference type="InterPro" id="IPR015943">
    <property type="entry name" value="WD40/YVTN_repeat-like_dom_sf"/>
</dbReference>
<dbReference type="InterPro" id="IPR011006">
    <property type="entry name" value="CheY-like_superfamily"/>
</dbReference>
<evidence type="ECO:0000259" key="18">
    <source>
        <dbReference type="PROSITE" id="PS50894"/>
    </source>
</evidence>
<evidence type="ECO:0000256" key="5">
    <source>
        <dbReference type="ARBA" id="ARBA00022519"/>
    </source>
</evidence>
<evidence type="ECO:0000256" key="4">
    <source>
        <dbReference type="ARBA" id="ARBA00022475"/>
    </source>
</evidence>
<keyword evidence="6 14" id="KW-0597">Phosphoprotein</keyword>
<feature type="domain" description="Histidine kinase" evidence="16">
    <location>
        <begin position="817"/>
        <end position="1037"/>
    </location>
</feature>
<dbReference type="SMART" id="SM00388">
    <property type="entry name" value="HisKA"/>
    <property type="match status" value="1"/>
</dbReference>
<dbReference type="PROSITE" id="PS50894">
    <property type="entry name" value="HPT"/>
    <property type="match status" value="1"/>
</dbReference>
<gene>
    <name evidence="19" type="ORF">QEH52_01065</name>
</gene>
<dbReference type="SUPFAM" id="SSF47226">
    <property type="entry name" value="Histidine-containing phosphotransfer domain, HPT domain"/>
    <property type="match status" value="1"/>
</dbReference>
<evidence type="ECO:0000259" key="17">
    <source>
        <dbReference type="PROSITE" id="PS50110"/>
    </source>
</evidence>
<dbReference type="SUPFAM" id="SSF50998">
    <property type="entry name" value="Quinoprotein alcohol dehydrogenase-like"/>
    <property type="match status" value="1"/>
</dbReference>
<dbReference type="SUPFAM" id="SSF52172">
    <property type="entry name" value="CheY-like"/>
    <property type="match status" value="1"/>
</dbReference>
<evidence type="ECO:0000256" key="1">
    <source>
        <dbReference type="ARBA" id="ARBA00000085"/>
    </source>
</evidence>
<dbReference type="Pfam" id="PF00072">
    <property type="entry name" value="Response_reg"/>
    <property type="match status" value="1"/>
</dbReference>
<evidence type="ECO:0000313" key="19">
    <source>
        <dbReference type="EMBL" id="MDQ8206084.1"/>
    </source>
</evidence>
<dbReference type="PROSITE" id="PS50110">
    <property type="entry name" value="RESPONSE_REGULATORY"/>
    <property type="match status" value="1"/>
</dbReference>
<keyword evidence="15" id="KW-0175">Coiled coil</keyword>
<dbReference type="InterPro" id="IPR008207">
    <property type="entry name" value="Sig_transdc_His_kin_Hpt_dom"/>
</dbReference>
<dbReference type="SUPFAM" id="SSF55874">
    <property type="entry name" value="ATPase domain of HSP90 chaperone/DNA topoisomerase II/histidine kinase"/>
    <property type="match status" value="1"/>
</dbReference>
<keyword evidence="9" id="KW-0418">Kinase</keyword>
<feature type="modified residue" description="Phosphohistidine" evidence="13">
    <location>
        <position position="1232"/>
    </location>
</feature>
<keyword evidence="20" id="KW-1185">Reference proteome</keyword>
<dbReference type="SUPFAM" id="SSF47384">
    <property type="entry name" value="Homodimeric domain of signal transducing histidine kinase"/>
    <property type="match status" value="1"/>
</dbReference>
<keyword evidence="12" id="KW-0472">Membrane</keyword>
<feature type="domain" description="HPt" evidence="18">
    <location>
        <begin position="1193"/>
        <end position="1278"/>
    </location>
</feature>
<keyword evidence="10 19" id="KW-0547">Nucleotide-binding</keyword>
<comment type="catalytic activity">
    <reaction evidence="1">
        <text>ATP + protein L-histidine = ADP + protein N-phospho-L-histidine.</text>
        <dbReference type="EC" id="2.7.13.3"/>
    </reaction>
</comment>
<dbReference type="Gene3D" id="1.20.120.160">
    <property type="entry name" value="HPT domain"/>
    <property type="match status" value="1"/>
</dbReference>
<evidence type="ECO:0000256" key="13">
    <source>
        <dbReference type="PROSITE-ProRule" id="PRU00110"/>
    </source>
</evidence>
<dbReference type="InterPro" id="IPR011047">
    <property type="entry name" value="Quinoprotein_ADH-like_sf"/>
</dbReference>
<dbReference type="Gene3D" id="2.60.40.10">
    <property type="entry name" value="Immunoglobulins"/>
    <property type="match status" value="1"/>
</dbReference>
<name>A0ABU1API9_9BACT</name>
<reference evidence="19 20" key="1">
    <citation type="submission" date="2023-04" db="EMBL/GenBank/DDBJ databases">
        <title>A novel bacteria isolated from coastal sediment.</title>
        <authorList>
            <person name="Liu X.-J."/>
            <person name="Du Z.-J."/>
        </authorList>
    </citation>
    <scope>NUCLEOTIDE SEQUENCE [LARGE SCALE GENOMIC DNA]</scope>
    <source>
        <strain evidence="19 20">SDUM461003</strain>
    </source>
</reference>
<dbReference type="PANTHER" id="PTHR43047:SF72">
    <property type="entry name" value="OSMOSENSING HISTIDINE PROTEIN KINASE SLN1"/>
    <property type="match status" value="1"/>
</dbReference>
<dbReference type="InterPro" id="IPR001789">
    <property type="entry name" value="Sig_transdc_resp-reg_receiver"/>
</dbReference>
<dbReference type="Proteomes" id="UP001225316">
    <property type="component" value="Unassembled WGS sequence"/>
</dbReference>
<dbReference type="InterPro" id="IPR036641">
    <property type="entry name" value="HPT_dom_sf"/>
</dbReference>
<dbReference type="Gene3D" id="3.30.565.10">
    <property type="entry name" value="Histidine kinase-like ATPase, C-terminal domain"/>
    <property type="match status" value="1"/>
</dbReference>
<comment type="caution">
    <text evidence="19">The sequence shown here is derived from an EMBL/GenBank/DDBJ whole genome shotgun (WGS) entry which is preliminary data.</text>
</comment>
<dbReference type="InterPro" id="IPR003594">
    <property type="entry name" value="HATPase_dom"/>
</dbReference>
<evidence type="ECO:0000256" key="10">
    <source>
        <dbReference type="ARBA" id="ARBA00022840"/>
    </source>
</evidence>